<feature type="region of interest" description="Disordered" evidence="1">
    <location>
        <begin position="41"/>
        <end position="85"/>
    </location>
</feature>
<protein>
    <submittedName>
        <fullName evidence="2">Uncharacterized protein</fullName>
    </submittedName>
</protein>
<reference evidence="2 3" key="1">
    <citation type="journal article" date="2020" name="Microb. Genom.">
        <title>Genetic diversity of clinical and environmental Mucorales isolates obtained from an investigation of mucormycosis cases among solid organ transplant recipients.</title>
        <authorList>
            <person name="Nguyen M.H."/>
            <person name="Kaul D."/>
            <person name="Muto C."/>
            <person name="Cheng S.J."/>
            <person name="Richter R.A."/>
            <person name="Bruno V.M."/>
            <person name="Liu G."/>
            <person name="Beyhan S."/>
            <person name="Sundermann A.J."/>
            <person name="Mounaud S."/>
            <person name="Pasculle A.W."/>
            <person name="Nierman W.C."/>
            <person name="Driscoll E."/>
            <person name="Cumbie R."/>
            <person name="Clancy C.J."/>
            <person name="Dupont C.L."/>
        </authorList>
    </citation>
    <scope>NUCLEOTIDE SEQUENCE [LARGE SCALE GENOMIC DNA]</scope>
    <source>
        <strain evidence="2 3">GL24</strain>
    </source>
</reference>
<evidence type="ECO:0000313" key="2">
    <source>
        <dbReference type="EMBL" id="KAG1530829.1"/>
    </source>
</evidence>
<evidence type="ECO:0000256" key="1">
    <source>
        <dbReference type="SAM" id="MobiDB-lite"/>
    </source>
</evidence>
<organism evidence="2 3">
    <name type="scientific">Rhizopus delemar</name>
    <dbReference type="NCBI Taxonomy" id="936053"/>
    <lineage>
        <taxon>Eukaryota</taxon>
        <taxon>Fungi</taxon>
        <taxon>Fungi incertae sedis</taxon>
        <taxon>Mucoromycota</taxon>
        <taxon>Mucoromycotina</taxon>
        <taxon>Mucoromycetes</taxon>
        <taxon>Mucorales</taxon>
        <taxon>Mucorineae</taxon>
        <taxon>Rhizopodaceae</taxon>
        <taxon>Rhizopus</taxon>
    </lineage>
</organism>
<feature type="region of interest" description="Disordered" evidence="1">
    <location>
        <begin position="1"/>
        <end position="20"/>
    </location>
</feature>
<sequence length="85" mass="8217">MPSCHHPNRNRPAFAGGGGLRLRGLPGAPRVAGAVGMAGRPGGGPMAAAPADEPAAPPAAQPAGPGGLVARGQDPGLRTHCDASR</sequence>
<comment type="caution">
    <text evidence="2">The sequence shown here is derived from an EMBL/GenBank/DDBJ whole genome shotgun (WGS) entry which is preliminary data.</text>
</comment>
<gene>
    <name evidence="2" type="ORF">G6F50_017062</name>
</gene>
<dbReference type="Proteomes" id="UP000740926">
    <property type="component" value="Unassembled WGS sequence"/>
</dbReference>
<keyword evidence="3" id="KW-1185">Reference proteome</keyword>
<proteinExistence type="predicted"/>
<dbReference type="AlphaFoldDB" id="A0A9P6XRP0"/>
<accession>A0A9P6XRP0</accession>
<evidence type="ECO:0000313" key="3">
    <source>
        <dbReference type="Proteomes" id="UP000740926"/>
    </source>
</evidence>
<dbReference type="EMBL" id="JAANIU010011776">
    <property type="protein sequence ID" value="KAG1530829.1"/>
    <property type="molecule type" value="Genomic_DNA"/>
</dbReference>
<name>A0A9P6XRP0_9FUNG</name>